<keyword evidence="8" id="KW-0132">Cell division</keyword>
<comment type="subcellular location">
    <subcellularLocation>
        <location evidence="2">Cytoplasm</location>
        <location evidence="2">Cytoskeleton</location>
        <location evidence="2">Spindle</location>
    </subcellularLocation>
    <subcellularLocation>
        <location evidence="1">Nucleus</location>
    </subcellularLocation>
</comment>
<keyword evidence="11" id="KW-0833">Ubl conjugation pathway</keyword>
<sequence>MSINDNRLYAINDICNRMSKEFVTVDGNVRKIQKETLTPYKVATVILIKEYCNDTTKAIMERRNFCLASLKLIQSADMELDALLNMLYEPEYTLHRFADRLEINLDAIHEKGIDQLLDLFDNLRRLMESKDHALSLPALSRNSVLGLYVRRMLIFFEKLAFDQVVVLYNDMEKYVVKKIDSLENSDISISKQEDFFGPDNKAKTIWGGRQAELLVAQQAHALQTDEHKALPPVELRVLVQDLLKSNPYNADAHYLSYLNCIRVNDFCGAVDSLYHCFDRLAPLENRSTPEDRSRTFRYAALNLAVLHAQFNHKEVAQYALKEAIKLAQEAGDNVCLQLAHSWMSYLISKENKKGSLIERSVGKASLLGITHTTGLSLISHAHSYALEGKNPFQVFEILMKSDILNCQHSMSDLMSVTFAEKSALWAYYGKMEMASLCGQLLLLHNTGDKKQHMFNGPSTCQAIVTVANMLIEFGEYALADIVLAHAKERFPNSPCNKIWMLSEQLHILTQLLRQEKWGEAEAVARNISSLDQLESKLRLVEVCLAKGDFPKGLEYIGAIEEHSHMTPPYMIRAALLSSQITCASSLPDNGTAIATNCTMRLCSALELAAQNHLSYYKALVKMHLANIQLLMGLPVLALNSVKDAIPTVLGHGGCYDQGRAFMLYGKCLIASAPENPFEARKEMILGGVKTLSKAQELFTKVNAIAKVKSIMHLQAVFYNEINLLPERNQCAFEFRQMDEQYLMTPTNLFLY</sequence>
<comment type="similarity">
    <text evidence="4">Belongs to the APC5 family.</text>
</comment>
<keyword evidence="15" id="KW-0131">Cell cycle</keyword>
<reference evidence="18 19" key="1">
    <citation type="submission" date="2015-09" db="EMBL/GenBank/DDBJ databases">
        <title>Trachymyrmex cornetzi WGS genome.</title>
        <authorList>
            <person name="Nygaard S."/>
            <person name="Hu H."/>
            <person name="Boomsma J."/>
            <person name="Zhang G."/>
        </authorList>
    </citation>
    <scope>NUCLEOTIDE SEQUENCE [LARGE SCALE GENOMIC DNA]</scope>
    <source>
        <strain evidence="18">Tcor2-1</strain>
        <tissue evidence="18">Whole body</tissue>
    </source>
</reference>
<name>A0A151IUC7_9HYME</name>
<keyword evidence="6" id="KW-0963">Cytoplasm</keyword>
<evidence type="ECO:0000256" key="5">
    <source>
        <dbReference type="ARBA" id="ARBA00016066"/>
    </source>
</evidence>
<evidence type="ECO:0000256" key="11">
    <source>
        <dbReference type="ARBA" id="ARBA00022786"/>
    </source>
</evidence>
<dbReference type="PANTHER" id="PTHR12830">
    <property type="entry name" value="ANAPHASE-PROMOTING COMPLEX SUBUNIT 5"/>
    <property type="match status" value="1"/>
</dbReference>
<dbReference type="GO" id="GO:0005819">
    <property type="term" value="C:spindle"/>
    <property type="evidence" value="ECO:0007669"/>
    <property type="project" value="UniProtKB-SubCell"/>
</dbReference>
<dbReference type="Pfam" id="PF12862">
    <property type="entry name" value="ANAPC5"/>
    <property type="match status" value="1"/>
</dbReference>
<evidence type="ECO:0000256" key="6">
    <source>
        <dbReference type="ARBA" id="ARBA00022490"/>
    </source>
</evidence>
<evidence type="ECO:0000256" key="1">
    <source>
        <dbReference type="ARBA" id="ARBA00004123"/>
    </source>
</evidence>
<evidence type="ECO:0000256" key="13">
    <source>
        <dbReference type="ARBA" id="ARBA00023212"/>
    </source>
</evidence>
<evidence type="ECO:0000256" key="10">
    <source>
        <dbReference type="ARBA" id="ARBA00022776"/>
    </source>
</evidence>
<evidence type="ECO:0000259" key="17">
    <source>
        <dbReference type="Pfam" id="PF21371"/>
    </source>
</evidence>
<evidence type="ECO:0000256" key="15">
    <source>
        <dbReference type="ARBA" id="ARBA00023306"/>
    </source>
</evidence>
<dbReference type="GO" id="GO:0031145">
    <property type="term" value="P:anaphase-promoting complex-dependent catabolic process"/>
    <property type="evidence" value="ECO:0007669"/>
    <property type="project" value="TreeGrafter"/>
</dbReference>
<keyword evidence="10" id="KW-0498">Mitosis</keyword>
<dbReference type="GO" id="GO:0051301">
    <property type="term" value="P:cell division"/>
    <property type="evidence" value="ECO:0007669"/>
    <property type="project" value="UniProtKB-KW"/>
</dbReference>
<keyword evidence="12" id="KW-0802">TPR repeat</keyword>
<evidence type="ECO:0000256" key="7">
    <source>
        <dbReference type="ARBA" id="ARBA00022553"/>
    </source>
</evidence>
<organism evidence="18 19">
    <name type="scientific">Trachymyrmex cornetzi</name>
    <dbReference type="NCBI Taxonomy" id="471704"/>
    <lineage>
        <taxon>Eukaryota</taxon>
        <taxon>Metazoa</taxon>
        <taxon>Ecdysozoa</taxon>
        <taxon>Arthropoda</taxon>
        <taxon>Hexapoda</taxon>
        <taxon>Insecta</taxon>
        <taxon>Pterygota</taxon>
        <taxon>Neoptera</taxon>
        <taxon>Endopterygota</taxon>
        <taxon>Hymenoptera</taxon>
        <taxon>Apocrita</taxon>
        <taxon>Aculeata</taxon>
        <taxon>Formicoidea</taxon>
        <taxon>Formicidae</taxon>
        <taxon>Myrmicinae</taxon>
        <taxon>Trachymyrmex</taxon>
    </lineage>
</organism>
<evidence type="ECO:0000256" key="14">
    <source>
        <dbReference type="ARBA" id="ARBA00023242"/>
    </source>
</evidence>
<evidence type="ECO:0000256" key="9">
    <source>
        <dbReference type="ARBA" id="ARBA00022737"/>
    </source>
</evidence>
<accession>A0A151IUC7</accession>
<proteinExistence type="inferred from homology"/>
<gene>
    <name evidence="18" type="ORF">ALC57_16841</name>
</gene>
<evidence type="ECO:0000313" key="18">
    <source>
        <dbReference type="EMBL" id="KYN11023.1"/>
    </source>
</evidence>
<dbReference type="AlphaFoldDB" id="A0A151IUC7"/>
<dbReference type="InterPro" id="IPR026000">
    <property type="entry name" value="Apc5_dom"/>
</dbReference>
<dbReference type="STRING" id="471704.A0A151IUC7"/>
<dbReference type="GO" id="GO:0045842">
    <property type="term" value="P:positive regulation of mitotic metaphase/anaphase transition"/>
    <property type="evidence" value="ECO:0007669"/>
    <property type="project" value="TreeGrafter"/>
</dbReference>
<keyword evidence="9" id="KW-0677">Repeat</keyword>
<feature type="domain" description="Anaphase-promoting complex subunit 5 N-terminal" evidence="17">
    <location>
        <begin position="38"/>
        <end position="175"/>
    </location>
</feature>
<evidence type="ECO:0000259" key="16">
    <source>
        <dbReference type="Pfam" id="PF12862"/>
    </source>
</evidence>
<evidence type="ECO:0000256" key="8">
    <source>
        <dbReference type="ARBA" id="ARBA00022618"/>
    </source>
</evidence>
<keyword evidence="13" id="KW-0206">Cytoskeleton</keyword>
<dbReference type="Pfam" id="PF21371">
    <property type="entry name" value="Apc5_N"/>
    <property type="match status" value="1"/>
</dbReference>
<keyword evidence="14" id="KW-0539">Nucleus</keyword>
<dbReference type="InterPro" id="IPR048968">
    <property type="entry name" value="Apc5_N"/>
</dbReference>
<comment type="pathway">
    <text evidence="3">Protein modification; protein ubiquitination.</text>
</comment>
<dbReference type="CDD" id="cd16270">
    <property type="entry name" value="Apc5_N"/>
    <property type="match status" value="1"/>
</dbReference>
<dbReference type="EMBL" id="KQ980963">
    <property type="protein sequence ID" value="KYN11023.1"/>
    <property type="molecule type" value="Genomic_DNA"/>
</dbReference>
<dbReference type="InterPro" id="IPR037679">
    <property type="entry name" value="Apc5"/>
</dbReference>
<keyword evidence="19" id="KW-1185">Reference proteome</keyword>
<dbReference type="PANTHER" id="PTHR12830:SF9">
    <property type="entry name" value="ANAPHASE-PROMOTING COMPLEX SUBUNIT 5"/>
    <property type="match status" value="1"/>
</dbReference>
<dbReference type="GO" id="GO:0005680">
    <property type="term" value="C:anaphase-promoting complex"/>
    <property type="evidence" value="ECO:0007669"/>
    <property type="project" value="InterPro"/>
</dbReference>
<dbReference type="Proteomes" id="UP000078492">
    <property type="component" value="Unassembled WGS sequence"/>
</dbReference>
<evidence type="ECO:0000313" key="19">
    <source>
        <dbReference type="Proteomes" id="UP000078492"/>
    </source>
</evidence>
<feature type="domain" description="Anaphase-promoting complex subunit 5" evidence="16">
    <location>
        <begin position="253"/>
        <end position="349"/>
    </location>
</feature>
<evidence type="ECO:0000256" key="4">
    <source>
        <dbReference type="ARBA" id="ARBA00007450"/>
    </source>
</evidence>
<evidence type="ECO:0000256" key="3">
    <source>
        <dbReference type="ARBA" id="ARBA00004906"/>
    </source>
</evidence>
<evidence type="ECO:0000256" key="2">
    <source>
        <dbReference type="ARBA" id="ARBA00004186"/>
    </source>
</evidence>
<evidence type="ECO:0000256" key="12">
    <source>
        <dbReference type="ARBA" id="ARBA00022803"/>
    </source>
</evidence>
<protein>
    <recommendedName>
        <fullName evidence="5">Anaphase-promoting complex subunit 5</fullName>
    </recommendedName>
</protein>
<keyword evidence="7" id="KW-0597">Phosphoprotein</keyword>
<dbReference type="GO" id="GO:0070979">
    <property type="term" value="P:protein K11-linked ubiquitination"/>
    <property type="evidence" value="ECO:0007669"/>
    <property type="project" value="TreeGrafter"/>
</dbReference>